<protein>
    <submittedName>
        <fullName evidence="1">Uncharacterized protein</fullName>
    </submittedName>
</protein>
<evidence type="ECO:0000313" key="1">
    <source>
        <dbReference type="EMBL" id="MPC91030.1"/>
    </source>
</evidence>
<keyword evidence="2" id="KW-1185">Reference proteome</keyword>
<organism evidence="1 2">
    <name type="scientific">Portunus trituberculatus</name>
    <name type="common">Swimming crab</name>
    <name type="synonym">Neptunus trituberculatus</name>
    <dbReference type="NCBI Taxonomy" id="210409"/>
    <lineage>
        <taxon>Eukaryota</taxon>
        <taxon>Metazoa</taxon>
        <taxon>Ecdysozoa</taxon>
        <taxon>Arthropoda</taxon>
        <taxon>Crustacea</taxon>
        <taxon>Multicrustacea</taxon>
        <taxon>Malacostraca</taxon>
        <taxon>Eumalacostraca</taxon>
        <taxon>Eucarida</taxon>
        <taxon>Decapoda</taxon>
        <taxon>Pleocyemata</taxon>
        <taxon>Brachyura</taxon>
        <taxon>Eubrachyura</taxon>
        <taxon>Portunoidea</taxon>
        <taxon>Portunidae</taxon>
        <taxon>Portuninae</taxon>
        <taxon>Portunus</taxon>
    </lineage>
</organism>
<accession>A0A5B7J2Q2</accession>
<name>A0A5B7J2Q2_PORTR</name>
<dbReference type="EMBL" id="VSRR010086332">
    <property type="protein sequence ID" value="MPC91030.1"/>
    <property type="molecule type" value="Genomic_DNA"/>
</dbReference>
<dbReference type="AlphaFoldDB" id="A0A5B7J2Q2"/>
<gene>
    <name evidence="1" type="ORF">E2C01_086040</name>
</gene>
<reference evidence="1 2" key="1">
    <citation type="submission" date="2019-05" db="EMBL/GenBank/DDBJ databases">
        <title>Another draft genome of Portunus trituberculatus and its Hox gene families provides insights of decapod evolution.</title>
        <authorList>
            <person name="Jeong J.-H."/>
            <person name="Song I."/>
            <person name="Kim S."/>
            <person name="Choi T."/>
            <person name="Kim D."/>
            <person name="Ryu S."/>
            <person name="Kim W."/>
        </authorList>
    </citation>
    <scope>NUCLEOTIDE SEQUENCE [LARGE SCALE GENOMIC DNA]</scope>
    <source>
        <tissue evidence="1">Muscle</tissue>
    </source>
</reference>
<dbReference type="Proteomes" id="UP000324222">
    <property type="component" value="Unassembled WGS sequence"/>
</dbReference>
<comment type="caution">
    <text evidence="1">The sequence shown here is derived from an EMBL/GenBank/DDBJ whole genome shotgun (WGS) entry which is preliminary data.</text>
</comment>
<sequence>MASRHGMATRGVHLSQYVRLGPVTSTGLKRRWHCLGEAHRLCSLHLFHLITPPPGLHLTACHHTSAGKGRPSR</sequence>
<evidence type="ECO:0000313" key="2">
    <source>
        <dbReference type="Proteomes" id="UP000324222"/>
    </source>
</evidence>
<proteinExistence type="predicted"/>